<dbReference type="Proteomes" id="UP000033423">
    <property type="component" value="Unassembled WGS sequence"/>
</dbReference>
<sequence length="93" mass="11006">MSKLKPDELSNIDYIPPEEDWMDVPVQMKKGMYCHGASENSLRTVGFPNPRQWSSSETNWKLPENRQEIILKGMAERLEKYRSFHIFMDICVR</sequence>
<organism evidence="1 2">
    <name type="scientific">Candidatus Magnetobacterium bavaricum</name>
    <dbReference type="NCBI Taxonomy" id="29290"/>
    <lineage>
        <taxon>Bacteria</taxon>
        <taxon>Pseudomonadati</taxon>
        <taxon>Nitrospirota</taxon>
        <taxon>Thermodesulfovibrionia</taxon>
        <taxon>Thermodesulfovibrionales</taxon>
        <taxon>Candidatus Magnetobacteriaceae</taxon>
        <taxon>Candidatus Magnetobacterium</taxon>
    </lineage>
</organism>
<comment type="caution">
    <text evidence="1">The sequence shown here is derived from an EMBL/GenBank/DDBJ whole genome shotgun (WGS) entry which is preliminary data.</text>
</comment>
<gene>
    <name evidence="1" type="ORF">MBAV_002271</name>
</gene>
<evidence type="ECO:0000313" key="2">
    <source>
        <dbReference type="Proteomes" id="UP000033423"/>
    </source>
</evidence>
<feature type="non-terminal residue" evidence="1">
    <location>
        <position position="93"/>
    </location>
</feature>
<proteinExistence type="predicted"/>
<evidence type="ECO:0000313" key="1">
    <source>
        <dbReference type="EMBL" id="KJU85535.1"/>
    </source>
</evidence>
<dbReference type="EMBL" id="LACI01000982">
    <property type="protein sequence ID" value="KJU85535.1"/>
    <property type="molecule type" value="Genomic_DNA"/>
</dbReference>
<name>A0A0F3GU99_9BACT</name>
<dbReference type="AlphaFoldDB" id="A0A0F3GU99"/>
<reference evidence="1 2" key="1">
    <citation type="submission" date="2015-02" db="EMBL/GenBank/DDBJ databases">
        <title>Single-cell genomics of uncultivated deep-branching MTB reveals a conserved set of magnetosome genes.</title>
        <authorList>
            <person name="Kolinko S."/>
            <person name="Richter M."/>
            <person name="Glockner F.O."/>
            <person name="Brachmann A."/>
            <person name="Schuler D."/>
        </authorList>
    </citation>
    <scope>NUCLEOTIDE SEQUENCE [LARGE SCALE GENOMIC DNA]</scope>
    <source>
        <strain evidence="1">TM-1</strain>
    </source>
</reference>
<protein>
    <submittedName>
        <fullName evidence="1">Hdr menaquinol oxidoreductase iron-sulfur subunit</fullName>
    </submittedName>
</protein>
<keyword evidence="2" id="KW-1185">Reference proteome</keyword>
<accession>A0A0F3GU99</accession>